<feature type="domain" description="SRCR" evidence="4">
    <location>
        <begin position="421"/>
        <end position="544"/>
    </location>
</feature>
<dbReference type="InterPro" id="IPR001190">
    <property type="entry name" value="SRCR"/>
</dbReference>
<dbReference type="Gene3D" id="3.10.250.10">
    <property type="entry name" value="SRCR-like domain"/>
    <property type="match status" value="2"/>
</dbReference>
<dbReference type="PROSITE" id="PS50287">
    <property type="entry name" value="SRCR_2"/>
    <property type="match status" value="2"/>
</dbReference>
<organism evidence="5 6">
    <name type="scientific">Edaphochlamys debaryana</name>
    <dbReference type="NCBI Taxonomy" id="47281"/>
    <lineage>
        <taxon>Eukaryota</taxon>
        <taxon>Viridiplantae</taxon>
        <taxon>Chlorophyta</taxon>
        <taxon>core chlorophytes</taxon>
        <taxon>Chlorophyceae</taxon>
        <taxon>CS clade</taxon>
        <taxon>Chlamydomonadales</taxon>
        <taxon>Chlamydomonadales incertae sedis</taxon>
        <taxon>Edaphochlamys</taxon>
    </lineage>
</organism>
<dbReference type="SMART" id="SM00202">
    <property type="entry name" value="SR"/>
    <property type="match status" value="1"/>
</dbReference>
<dbReference type="GO" id="GO:0016020">
    <property type="term" value="C:membrane"/>
    <property type="evidence" value="ECO:0007669"/>
    <property type="project" value="InterPro"/>
</dbReference>
<protein>
    <recommendedName>
        <fullName evidence="4">SRCR domain-containing protein</fullName>
    </recommendedName>
</protein>
<name>A0A836BQG8_9CHLO</name>
<keyword evidence="3" id="KW-1015">Disulfide bond</keyword>
<evidence type="ECO:0000256" key="1">
    <source>
        <dbReference type="ARBA" id="ARBA00022729"/>
    </source>
</evidence>
<evidence type="ECO:0000313" key="5">
    <source>
        <dbReference type="EMBL" id="KAG2483759.1"/>
    </source>
</evidence>
<accession>A0A836BQG8</accession>
<reference evidence="5" key="1">
    <citation type="journal article" date="2020" name="bioRxiv">
        <title>Comparative genomics of Chlamydomonas.</title>
        <authorList>
            <person name="Craig R.J."/>
            <person name="Hasan A.R."/>
            <person name="Ness R.W."/>
            <person name="Keightley P.D."/>
        </authorList>
    </citation>
    <scope>NUCLEOTIDE SEQUENCE</scope>
    <source>
        <strain evidence="5">CCAP 11/70</strain>
    </source>
</reference>
<dbReference type="PANTHER" id="PTHR19331:SF487">
    <property type="entry name" value="SOLUBLE SCAVENGER RECEPTOR CYSTEINE-RICH DOMAIN-CONTAINING PROTEIN SSC5D"/>
    <property type="match status" value="1"/>
</dbReference>
<dbReference type="OrthoDB" id="536461at2759"/>
<dbReference type="InterPro" id="IPR036772">
    <property type="entry name" value="SRCR-like_dom_sf"/>
</dbReference>
<evidence type="ECO:0000256" key="3">
    <source>
        <dbReference type="ARBA" id="ARBA00023157"/>
    </source>
</evidence>
<gene>
    <name evidence="5" type="ORF">HYH03_017414</name>
</gene>
<keyword evidence="1" id="KW-0732">Signal</keyword>
<comment type="caution">
    <text evidence="5">The sequence shown here is derived from an EMBL/GenBank/DDBJ whole genome shotgun (WGS) entry which is preliminary data.</text>
</comment>
<evidence type="ECO:0000259" key="4">
    <source>
        <dbReference type="PROSITE" id="PS50287"/>
    </source>
</evidence>
<evidence type="ECO:0000313" key="6">
    <source>
        <dbReference type="Proteomes" id="UP000612055"/>
    </source>
</evidence>
<keyword evidence="6" id="KW-1185">Reference proteome</keyword>
<dbReference type="PANTHER" id="PTHR19331">
    <property type="entry name" value="SCAVENGER RECEPTOR DOMAIN-CONTAINING"/>
    <property type="match status" value="1"/>
</dbReference>
<dbReference type="Proteomes" id="UP000612055">
    <property type="component" value="Unassembled WGS sequence"/>
</dbReference>
<feature type="domain" description="SRCR" evidence="4">
    <location>
        <begin position="66"/>
        <end position="222"/>
    </location>
</feature>
<proteinExistence type="predicted"/>
<keyword evidence="2" id="KW-0677">Repeat</keyword>
<dbReference type="SUPFAM" id="SSF56487">
    <property type="entry name" value="SRCR-like"/>
    <property type="match status" value="1"/>
</dbReference>
<dbReference type="AlphaFoldDB" id="A0A836BQG8"/>
<evidence type="ECO:0000256" key="2">
    <source>
        <dbReference type="ARBA" id="ARBA00022737"/>
    </source>
</evidence>
<dbReference type="EMBL" id="JAEHOE010000167">
    <property type="protein sequence ID" value="KAG2483759.1"/>
    <property type="molecule type" value="Genomic_DNA"/>
</dbReference>
<sequence length="600" mass="64745">MFDCVSQLAVLDRAVEDCAVAAQLVGIGRSYMPIAITCRNVRKGRNPSVPPAPPPPPPLRFSDYTMRIVDPATGMTENEDGTKVSDGRLEVLLPDATGVPVWGTVCYGTVGDSIPDEWAEYACRQSGLPYGWASASYSYAPWASESTPVHLIAAKACAINPVTASLGCQLTLNATQAAEVLEKYKDDWSPLQGYFDSAEDLEAVITECANNGHRSDVRVSCFGEPVASPPPPAPKVEVRNDVVLEYETHFDSMYTFRFGARAHGAPATDPLFWGTACLPPQKQEITLSNIRLVGHTLCNQITDGERPYGVFQFIYGLPFVEMDDDVIKESPVSISSLECDVYGGSPEEADVTAIGAAISYDAAKFVGVPKNISFCKATIADPIPNSVNNTCRTWRDSMAQSVLVCRRQDYTYTTSNDIINVRLTGGDGTWGRVEVLDRRYLMDAGVGGWRGVCAPVLTLDLAQAICRDLGLDWRNAALLPPALVSLPEKGRRIDSIYCASYPFHDPREFLGEAAHLSFLRDCYDDARTRVSQCDARQSAAITCGGLNAMPSPAYGSNPPMYGPYGGSPPPAYGPYGGSPPPAYGPYGGSPPPVYGPYGTY</sequence>